<name>A0A7S3DCS6_9EUKA</name>
<evidence type="ECO:0000259" key="4">
    <source>
        <dbReference type="Pfam" id="PF26026"/>
    </source>
</evidence>
<keyword evidence="2" id="KW-0547">Nucleotide-binding</keyword>
<evidence type="ECO:0000256" key="1">
    <source>
        <dbReference type="ARBA" id="ARBA00022801"/>
    </source>
</evidence>
<accession>A0A7S3DCS6</accession>
<keyword evidence="2" id="KW-0067">ATP-binding</keyword>
<dbReference type="InterPro" id="IPR011709">
    <property type="entry name" value="DEAD-box_helicase_OB_fold"/>
</dbReference>
<sequence length="182" mass="20020">MKRDLLGGEEVNVYSHKEGVVRAVVCAGLYPNIAKLKSAATKGSPPSFLDEEGSIDLHPSSVAFQAERFRTSWVVYHEKVKTTKVYLRDSCSISPFAVILFGGKLSVDHQGGTIAIDSWIKFAMSPKDAVRLKRLRHELDSILLDVVKTPNVLPPSAQTSVDATAVILDKEWERICKQKGVA</sequence>
<dbReference type="Pfam" id="PF07717">
    <property type="entry name" value="OB_NTP_bind"/>
    <property type="match status" value="1"/>
</dbReference>
<gene>
    <name evidence="5" type="ORF">PBIL07802_LOCUS15595</name>
</gene>
<reference evidence="5" key="1">
    <citation type="submission" date="2021-01" db="EMBL/GenBank/DDBJ databases">
        <authorList>
            <person name="Corre E."/>
            <person name="Pelletier E."/>
            <person name="Niang G."/>
            <person name="Scheremetjew M."/>
            <person name="Finn R."/>
            <person name="Kale V."/>
            <person name="Holt S."/>
            <person name="Cochrane G."/>
            <person name="Meng A."/>
            <person name="Brown T."/>
            <person name="Cohen L."/>
        </authorList>
    </citation>
    <scope>NUCLEOTIDE SEQUENCE</scope>
    <source>
        <strain evidence="5">NIES-2562</strain>
    </source>
</reference>
<evidence type="ECO:0000313" key="5">
    <source>
        <dbReference type="EMBL" id="CAE0253361.1"/>
    </source>
</evidence>
<feature type="domain" description="RNA helicase C-terminal" evidence="4">
    <location>
        <begin position="113"/>
        <end position="151"/>
    </location>
</feature>
<keyword evidence="2" id="KW-0347">Helicase</keyword>
<dbReference type="EMBL" id="HBIB01023803">
    <property type="protein sequence ID" value="CAE0253361.1"/>
    <property type="molecule type" value="Transcribed_RNA"/>
</dbReference>
<organism evidence="5">
    <name type="scientific">Palpitomonas bilix</name>
    <dbReference type="NCBI Taxonomy" id="652834"/>
    <lineage>
        <taxon>Eukaryota</taxon>
        <taxon>Eukaryota incertae sedis</taxon>
    </lineage>
</organism>
<evidence type="ECO:0008006" key="6">
    <source>
        <dbReference type="Google" id="ProtNLM"/>
    </source>
</evidence>
<dbReference type="Pfam" id="PF26026">
    <property type="entry name" value="RNA_hel_CTD"/>
    <property type="match status" value="1"/>
</dbReference>
<protein>
    <recommendedName>
        <fullName evidence="6">DEAD-box helicase OB fold domain-containing protein</fullName>
    </recommendedName>
</protein>
<evidence type="ECO:0000256" key="2">
    <source>
        <dbReference type="ARBA" id="ARBA00022806"/>
    </source>
</evidence>
<proteinExistence type="predicted"/>
<evidence type="ECO:0000259" key="3">
    <source>
        <dbReference type="Pfam" id="PF07717"/>
    </source>
</evidence>
<dbReference type="AlphaFoldDB" id="A0A7S3DCS6"/>
<dbReference type="InterPro" id="IPR059023">
    <property type="entry name" value="RNA_hel_CTD"/>
</dbReference>
<keyword evidence="1" id="KW-0378">Hydrolase</keyword>
<feature type="domain" description="DEAD-box helicase OB fold" evidence="3">
    <location>
        <begin position="21"/>
        <end position="104"/>
    </location>
</feature>